<protein>
    <submittedName>
        <fullName evidence="2">Uncharacterized protein</fullName>
    </submittedName>
</protein>
<dbReference type="Proteomes" id="UP000530320">
    <property type="component" value="Unassembled WGS sequence"/>
</dbReference>
<name>A0A7W4JWK2_9PROT</name>
<gene>
    <name evidence="2" type="ORF">HLH44_01180</name>
</gene>
<evidence type="ECO:0000256" key="1">
    <source>
        <dbReference type="SAM" id="MobiDB-lite"/>
    </source>
</evidence>
<dbReference type="EMBL" id="JABEQP010000001">
    <property type="protein sequence ID" value="MBB2196086.1"/>
    <property type="molecule type" value="Genomic_DNA"/>
</dbReference>
<accession>A0A7W4JWK2</accession>
<dbReference type="AlphaFoldDB" id="A0A7W4JWK2"/>
<proteinExistence type="predicted"/>
<evidence type="ECO:0000313" key="2">
    <source>
        <dbReference type="EMBL" id="MBB2196086.1"/>
    </source>
</evidence>
<evidence type="ECO:0000313" key="3">
    <source>
        <dbReference type="Proteomes" id="UP000530320"/>
    </source>
</evidence>
<feature type="region of interest" description="Disordered" evidence="1">
    <location>
        <begin position="52"/>
        <end position="82"/>
    </location>
</feature>
<comment type="caution">
    <text evidence="2">The sequence shown here is derived from an EMBL/GenBank/DDBJ whole genome shotgun (WGS) entry which is preliminary data.</text>
</comment>
<reference evidence="2 3" key="1">
    <citation type="submission" date="2020-04" db="EMBL/GenBank/DDBJ databases">
        <title>Description of novel Gluconacetobacter.</title>
        <authorList>
            <person name="Sombolestani A."/>
        </authorList>
    </citation>
    <scope>NUCLEOTIDE SEQUENCE [LARGE SCALE GENOMIC DNA]</scope>
    <source>
        <strain evidence="2 3">LMG 22058</strain>
    </source>
</reference>
<organism evidence="2 3">
    <name type="scientific">Gluconacetobacter dulcium</name>
    <dbReference type="NCBI Taxonomy" id="2729096"/>
    <lineage>
        <taxon>Bacteria</taxon>
        <taxon>Pseudomonadati</taxon>
        <taxon>Pseudomonadota</taxon>
        <taxon>Alphaproteobacteria</taxon>
        <taxon>Acetobacterales</taxon>
        <taxon>Acetobacteraceae</taxon>
        <taxon>Gluconacetobacter</taxon>
    </lineage>
</organism>
<dbReference type="RefSeq" id="WP_183007811.1">
    <property type="nucleotide sequence ID" value="NZ_JABEQP010000001.1"/>
</dbReference>
<sequence>MAHMVLIVDLAQARHAACQNDPLTATMLDAVLAMRHRRIPVLLDDFVCSTTATPRGRPHATEPAPHLPFTSFRQGRASRAGS</sequence>